<dbReference type="Gene3D" id="1.10.630.10">
    <property type="entry name" value="Cytochrome P450"/>
    <property type="match status" value="1"/>
</dbReference>
<dbReference type="PROSITE" id="PS00086">
    <property type="entry name" value="CYTOCHROME_P450"/>
    <property type="match status" value="1"/>
</dbReference>
<proteinExistence type="inferred from homology"/>
<organism evidence="9 10">
    <name type="scientific">Heterodermia speciosa</name>
    <dbReference type="NCBI Taxonomy" id="116794"/>
    <lineage>
        <taxon>Eukaryota</taxon>
        <taxon>Fungi</taxon>
        <taxon>Dikarya</taxon>
        <taxon>Ascomycota</taxon>
        <taxon>Pezizomycotina</taxon>
        <taxon>Lecanoromycetes</taxon>
        <taxon>OSLEUM clade</taxon>
        <taxon>Lecanoromycetidae</taxon>
        <taxon>Caliciales</taxon>
        <taxon>Physciaceae</taxon>
        <taxon>Heterodermia</taxon>
    </lineage>
</organism>
<dbReference type="InterPro" id="IPR002401">
    <property type="entry name" value="Cyt_P450_E_grp-I"/>
</dbReference>
<evidence type="ECO:0000256" key="4">
    <source>
        <dbReference type="ARBA" id="ARBA00023002"/>
    </source>
</evidence>
<dbReference type="InterPro" id="IPR017972">
    <property type="entry name" value="Cyt_P450_CS"/>
</dbReference>
<dbReference type="PRINTS" id="PR00385">
    <property type="entry name" value="P450"/>
</dbReference>
<keyword evidence="3 7" id="KW-0479">Metal-binding</keyword>
<dbReference type="Pfam" id="PF00067">
    <property type="entry name" value="p450"/>
    <property type="match status" value="1"/>
</dbReference>
<comment type="caution">
    <text evidence="9">The sequence shown here is derived from an EMBL/GenBank/DDBJ whole genome shotgun (WGS) entry which is preliminary data.</text>
</comment>
<dbReference type="CDD" id="cd11062">
    <property type="entry name" value="CYP58-like"/>
    <property type="match status" value="1"/>
</dbReference>
<dbReference type="InterPro" id="IPR001128">
    <property type="entry name" value="Cyt_P450"/>
</dbReference>
<dbReference type="PANTHER" id="PTHR24305:SF157">
    <property type="entry name" value="N-ACETYLTRYPTOPHAN 6-HYDROXYLASE IVOC-RELATED"/>
    <property type="match status" value="1"/>
</dbReference>
<dbReference type="GO" id="GO:0016705">
    <property type="term" value="F:oxidoreductase activity, acting on paired donors, with incorporation or reduction of molecular oxygen"/>
    <property type="evidence" value="ECO:0007669"/>
    <property type="project" value="InterPro"/>
</dbReference>
<dbReference type="GO" id="GO:0020037">
    <property type="term" value="F:heme binding"/>
    <property type="evidence" value="ECO:0007669"/>
    <property type="project" value="InterPro"/>
</dbReference>
<keyword evidence="4 8" id="KW-0560">Oxidoreductase</keyword>
<dbReference type="GO" id="GO:0004497">
    <property type="term" value="F:monooxygenase activity"/>
    <property type="evidence" value="ECO:0007669"/>
    <property type="project" value="UniProtKB-KW"/>
</dbReference>
<evidence type="ECO:0000256" key="7">
    <source>
        <dbReference type="PIRSR" id="PIRSR602401-1"/>
    </source>
</evidence>
<accession>A0A8H3IM62</accession>
<keyword evidence="10" id="KW-1185">Reference proteome</keyword>
<dbReference type="PRINTS" id="PR00463">
    <property type="entry name" value="EP450I"/>
</dbReference>
<evidence type="ECO:0000256" key="2">
    <source>
        <dbReference type="ARBA" id="ARBA00010617"/>
    </source>
</evidence>
<dbReference type="OrthoDB" id="3945418at2759"/>
<evidence type="ECO:0008006" key="11">
    <source>
        <dbReference type="Google" id="ProtNLM"/>
    </source>
</evidence>
<evidence type="ECO:0000256" key="5">
    <source>
        <dbReference type="ARBA" id="ARBA00023004"/>
    </source>
</evidence>
<evidence type="ECO:0000256" key="8">
    <source>
        <dbReference type="RuleBase" id="RU000461"/>
    </source>
</evidence>
<dbReference type="InterPro" id="IPR036396">
    <property type="entry name" value="Cyt_P450_sf"/>
</dbReference>
<comment type="cofactor">
    <cofactor evidence="1 7">
        <name>heme</name>
        <dbReference type="ChEBI" id="CHEBI:30413"/>
    </cofactor>
</comment>
<evidence type="ECO:0000256" key="6">
    <source>
        <dbReference type="ARBA" id="ARBA00023033"/>
    </source>
</evidence>
<dbReference type="PANTHER" id="PTHR24305">
    <property type="entry name" value="CYTOCHROME P450"/>
    <property type="match status" value="1"/>
</dbReference>
<dbReference type="SUPFAM" id="SSF48264">
    <property type="entry name" value="Cytochrome P450"/>
    <property type="match status" value="1"/>
</dbReference>
<evidence type="ECO:0000256" key="3">
    <source>
        <dbReference type="ARBA" id="ARBA00022723"/>
    </source>
</evidence>
<dbReference type="Proteomes" id="UP000664521">
    <property type="component" value="Unassembled WGS sequence"/>
</dbReference>
<dbReference type="AlphaFoldDB" id="A0A8H3IM62"/>
<name>A0A8H3IM62_9LECA</name>
<keyword evidence="6 8" id="KW-0503">Monooxygenase</keyword>
<comment type="similarity">
    <text evidence="2 8">Belongs to the cytochrome P450 family.</text>
</comment>
<gene>
    <name evidence="9" type="ORF">HETSPECPRED_008529</name>
</gene>
<evidence type="ECO:0000313" key="10">
    <source>
        <dbReference type="Proteomes" id="UP000664521"/>
    </source>
</evidence>
<dbReference type="InterPro" id="IPR050121">
    <property type="entry name" value="Cytochrome_P450_monoxygenase"/>
</dbReference>
<keyword evidence="5 7" id="KW-0408">Iron</keyword>
<evidence type="ECO:0000313" key="9">
    <source>
        <dbReference type="EMBL" id="CAF9933097.1"/>
    </source>
</evidence>
<dbReference type="EMBL" id="CAJPDS010000066">
    <property type="protein sequence ID" value="CAF9933097.1"/>
    <property type="molecule type" value="Genomic_DNA"/>
</dbReference>
<evidence type="ECO:0000256" key="1">
    <source>
        <dbReference type="ARBA" id="ARBA00001971"/>
    </source>
</evidence>
<keyword evidence="7 8" id="KW-0349">Heme</keyword>
<sequence>MVDLLPELVAEADEARYEIYYEIFLGGRFAQQIDALHQRYGPIVRINPFEIHISDPTFYDTLYNFDRRLEKHNVQHTGPYHQHNLRRRALTQFLTPRAIQRTEPLICLNIAELCRRLCEAHSSQQPASLSHLYRCMTADIITTFTLGESYKLLQNPKDSESFLQAFAFSFRLLWLLREIPYLSIAVRWAGKTLGRWLRADWVLATLLRWQWAIDTQLDDLQNDRTDGKGLSSIISLYLSNNLPPHEKTTQHLHDTVNMLLAAGFETTGFTLTTATYHILANSAILSRLGQELHAGIPYPDHIPSWQELSRFPYLSAIIKESLRLSLGASARLPRVNSEREVSYGNWTIPKGTAISMSHTDLHYDKSVFPEPKIFKPERWLAGLESKGMEKYLVPFSRGGRKCMGEDLAYAELYLTLATVFRKYDLQLYLTTLRDVEPARDFFVPAPEPGGNGLRVLVNQRQEENAPFT</sequence>
<feature type="binding site" description="axial binding residue" evidence="7">
    <location>
        <position position="402"/>
    </location>
    <ligand>
        <name>heme</name>
        <dbReference type="ChEBI" id="CHEBI:30413"/>
    </ligand>
    <ligandPart>
        <name>Fe</name>
        <dbReference type="ChEBI" id="CHEBI:18248"/>
    </ligandPart>
</feature>
<protein>
    <recommendedName>
        <fullName evidence="11">Cytochrome P450</fullName>
    </recommendedName>
</protein>
<reference evidence="9" key="1">
    <citation type="submission" date="2021-03" db="EMBL/GenBank/DDBJ databases">
        <authorList>
            <person name="Tagirdzhanova G."/>
        </authorList>
    </citation>
    <scope>NUCLEOTIDE SEQUENCE</scope>
</reference>
<dbReference type="GO" id="GO:0005506">
    <property type="term" value="F:iron ion binding"/>
    <property type="evidence" value="ECO:0007669"/>
    <property type="project" value="InterPro"/>
</dbReference>